<dbReference type="Pfam" id="PF00005">
    <property type="entry name" value="ABC_tran"/>
    <property type="match status" value="1"/>
</dbReference>
<evidence type="ECO:0000313" key="5">
    <source>
        <dbReference type="EMBL" id="CUA71117.1"/>
    </source>
</evidence>
<dbReference type="PANTHER" id="PTHR43394:SF1">
    <property type="entry name" value="ATP-BINDING CASSETTE SUB-FAMILY B MEMBER 10, MITOCHONDRIAL"/>
    <property type="match status" value="1"/>
</dbReference>
<feature type="region of interest" description="Disordered" evidence="3">
    <location>
        <begin position="1"/>
        <end position="43"/>
    </location>
</feature>
<reference evidence="5 6" key="1">
    <citation type="submission" date="2015-07" db="EMBL/GenBank/DDBJ databases">
        <authorList>
            <person name="Noorani M."/>
        </authorList>
    </citation>
    <scope>NUCLEOTIDE SEQUENCE [LARGE SCALE GENOMIC DNA]</scope>
    <source>
        <strain evidence="5">BBA 69670</strain>
    </source>
</reference>
<evidence type="ECO:0000256" key="2">
    <source>
        <dbReference type="ARBA" id="ARBA00022840"/>
    </source>
</evidence>
<evidence type="ECO:0000256" key="3">
    <source>
        <dbReference type="SAM" id="MobiDB-lite"/>
    </source>
</evidence>
<protein>
    <submittedName>
        <fullName evidence="5">ATP-binding cassette, subfamily B, bacterial</fullName>
    </submittedName>
</protein>
<dbReference type="PROSITE" id="PS00211">
    <property type="entry name" value="ABC_TRANSPORTER_1"/>
    <property type="match status" value="1"/>
</dbReference>
<dbReference type="GO" id="GO:0016887">
    <property type="term" value="F:ATP hydrolysis activity"/>
    <property type="evidence" value="ECO:0007669"/>
    <property type="project" value="InterPro"/>
</dbReference>
<keyword evidence="6" id="KW-1185">Reference proteome</keyword>
<feature type="domain" description="ABC transporter" evidence="4">
    <location>
        <begin position="424"/>
        <end position="690"/>
    </location>
</feature>
<feature type="compositionally biased region" description="Basic and acidic residues" evidence="3">
    <location>
        <begin position="24"/>
        <end position="35"/>
    </location>
</feature>
<keyword evidence="1" id="KW-0547">Nucleotide-binding</keyword>
<dbReference type="InterPro" id="IPR027417">
    <property type="entry name" value="P-loop_NTPase"/>
</dbReference>
<proteinExistence type="predicted"/>
<dbReference type="InterPro" id="IPR039421">
    <property type="entry name" value="Type_1_exporter"/>
</dbReference>
<keyword evidence="2 5" id="KW-0067">ATP-binding</keyword>
<dbReference type="Proteomes" id="UP000044841">
    <property type="component" value="Unassembled WGS sequence"/>
</dbReference>
<dbReference type="InterPro" id="IPR003593">
    <property type="entry name" value="AAA+_ATPase"/>
</dbReference>
<organism evidence="5 6">
    <name type="scientific">Rhizoctonia solani</name>
    <dbReference type="NCBI Taxonomy" id="456999"/>
    <lineage>
        <taxon>Eukaryota</taxon>
        <taxon>Fungi</taxon>
        <taxon>Dikarya</taxon>
        <taxon>Basidiomycota</taxon>
        <taxon>Agaricomycotina</taxon>
        <taxon>Agaricomycetes</taxon>
        <taxon>Cantharellales</taxon>
        <taxon>Ceratobasidiaceae</taxon>
        <taxon>Rhizoctonia</taxon>
    </lineage>
</organism>
<gene>
    <name evidence="5" type="ORF">RSOLAG22IIIB_09330</name>
</gene>
<dbReference type="PANTHER" id="PTHR43394">
    <property type="entry name" value="ATP-DEPENDENT PERMEASE MDL1, MITOCHONDRIAL"/>
    <property type="match status" value="1"/>
</dbReference>
<dbReference type="SMART" id="SM00382">
    <property type="entry name" value="AAA"/>
    <property type="match status" value="1"/>
</dbReference>
<dbReference type="Gene3D" id="3.40.50.300">
    <property type="entry name" value="P-loop containing nucleotide triphosphate hydrolases"/>
    <property type="match status" value="1"/>
</dbReference>
<dbReference type="SUPFAM" id="SSF52540">
    <property type="entry name" value="P-loop containing nucleoside triphosphate hydrolases"/>
    <property type="match status" value="1"/>
</dbReference>
<dbReference type="InterPro" id="IPR017871">
    <property type="entry name" value="ABC_transporter-like_CS"/>
</dbReference>
<name>A0A0K6FYP4_9AGAM</name>
<dbReference type="GO" id="GO:0005524">
    <property type="term" value="F:ATP binding"/>
    <property type="evidence" value="ECO:0007669"/>
    <property type="project" value="UniProtKB-KW"/>
</dbReference>
<sequence>MSKSKAGTPRSEEGRETQPVVSESENHLKSEEKKPNTQPSPTFREKKRGIWTLYYPLTYAPKTSFVLLGLWESISPTATILCVWWRFFSEVFSVGPCIVSVYIASLVISSTLPSIKLKNDSNILGLVEVALAGKTEHTIVIAKFRRVFIEYIATLTAVWISNILREYSSAIVEQRVSSHFERQILAVQSRLELGVFQDPKIDAGLRSVKRDTSKASTTLSSLLKMLSAATELIALVSILKTEFLSHDDLNWLSLWPIAYPILLGLRGLVQMGDEVGYGMITNQNWLRMQALYKIGTEDKYKQETLGSGLEDYLDTEYARAMSGLGDISTEDPWYPEQTWFSLDDLGLLFDSLPLVFLSAVLKIQQTNIAMQMAARTMIRRLKRVSNLSYNITTLYEVLSFQPGIVDGHVSYPDEAHAEKKGMAIEFKNVEFGYPMAPNKVLKKMSFKVGPGQLCVIVGENGCGKSTTINLVNRLYDCDSGDIYIDGRSIREYKVSTLRAAVNVMYQSYAYFPLTIKENLLMGNPSPVDAEKCLENATKLGGAYDFIQQLPLGFETNLEPMETGWTLPGCSMADCEQFKSLAAAEKQVELSGGQWQRLALSRSFMKNSENTRLLCYDEPSASLDPKAEVAMFERLRSLRGEKTMIFVTHRFGHLTKHADLIVYIGNGEVAELGTHKSLLAKGGEYAKMYNLQSEAFADVGETGLVE</sequence>
<dbReference type="EMBL" id="CYGV01001216">
    <property type="protein sequence ID" value="CUA71117.1"/>
    <property type="molecule type" value="Genomic_DNA"/>
</dbReference>
<dbReference type="PROSITE" id="PS50893">
    <property type="entry name" value="ABC_TRANSPORTER_2"/>
    <property type="match status" value="1"/>
</dbReference>
<dbReference type="InterPro" id="IPR003439">
    <property type="entry name" value="ABC_transporter-like_ATP-bd"/>
</dbReference>
<dbReference type="AlphaFoldDB" id="A0A0K6FYP4"/>
<evidence type="ECO:0000259" key="4">
    <source>
        <dbReference type="PROSITE" id="PS50893"/>
    </source>
</evidence>
<evidence type="ECO:0000313" key="6">
    <source>
        <dbReference type="Proteomes" id="UP000044841"/>
    </source>
</evidence>
<accession>A0A0K6FYP4</accession>
<evidence type="ECO:0000256" key="1">
    <source>
        <dbReference type="ARBA" id="ARBA00022741"/>
    </source>
</evidence>
<dbReference type="GO" id="GO:0015421">
    <property type="term" value="F:ABC-type oligopeptide transporter activity"/>
    <property type="evidence" value="ECO:0007669"/>
    <property type="project" value="TreeGrafter"/>
</dbReference>